<dbReference type="AlphaFoldDB" id="A0A840GB55"/>
<keyword evidence="4" id="KW-1185">Reference proteome</keyword>
<dbReference type="EMBL" id="JACIGE010000008">
    <property type="protein sequence ID" value="MBB4247898.1"/>
    <property type="molecule type" value="Genomic_DNA"/>
</dbReference>
<keyword evidence="1" id="KW-0732">Signal</keyword>
<feature type="chain" id="PRO_5032602931" evidence="1">
    <location>
        <begin position="25"/>
        <end position="282"/>
    </location>
</feature>
<sequence length="282" mass="28615">MNLKKTILAAAVVAGLTASTAANAVLTNWYLDQDGAGAGSATNIISFLDITGGALISITPTPTTGNPAAFSFTEWGGVTSKSHDFGIDYADNQTAQLSSLFKATGNGTFGGSASFSGGILELYSLGLGAWGTAAGTFGVTGTPIATFEITGGGLQVNPDGTPIANGQVQIVAKATSMTAGYFFEDAAKTKDLSSLVSAPDGLLFGFATTNANYIPNGQLNPILASELLDYSGIPGGVVNDPTAGRFYVSNNGQYRLEVPEPSTLALAGLALVGLAARRRKNA</sequence>
<dbReference type="Proteomes" id="UP000587070">
    <property type="component" value="Unassembled WGS sequence"/>
</dbReference>
<accession>A0A840GB55</accession>
<feature type="domain" description="Ice-binding protein C-terminal" evidence="2">
    <location>
        <begin position="258"/>
        <end position="279"/>
    </location>
</feature>
<dbReference type="InterPro" id="IPR013424">
    <property type="entry name" value="Ice-binding_C"/>
</dbReference>
<dbReference type="RefSeq" id="WP_153116959.1">
    <property type="nucleotide sequence ID" value="NZ_JACIGE010000008.1"/>
</dbReference>
<gene>
    <name evidence="3" type="ORF">GGD90_002284</name>
</gene>
<proteinExistence type="predicted"/>
<evidence type="ECO:0000313" key="4">
    <source>
        <dbReference type="Proteomes" id="UP000587070"/>
    </source>
</evidence>
<dbReference type="OrthoDB" id="9180885at2"/>
<organism evidence="3 4">
    <name type="scientific">Rhodocyclus tenuis</name>
    <name type="common">Rhodospirillum tenue</name>
    <dbReference type="NCBI Taxonomy" id="1066"/>
    <lineage>
        <taxon>Bacteria</taxon>
        <taxon>Pseudomonadati</taxon>
        <taxon>Pseudomonadota</taxon>
        <taxon>Betaproteobacteria</taxon>
        <taxon>Rhodocyclales</taxon>
        <taxon>Rhodocyclaceae</taxon>
        <taxon>Rhodocyclus</taxon>
    </lineage>
</organism>
<feature type="signal peptide" evidence="1">
    <location>
        <begin position="1"/>
        <end position="24"/>
    </location>
</feature>
<name>A0A840GB55_RHOTE</name>
<reference evidence="3 4" key="1">
    <citation type="submission" date="2020-08" db="EMBL/GenBank/DDBJ databases">
        <title>Genome sequencing of Purple Non-Sulfur Bacteria from various extreme environments.</title>
        <authorList>
            <person name="Mayer M."/>
        </authorList>
    </citation>
    <scope>NUCLEOTIDE SEQUENCE [LARGE SCALE GENOMIC DNA]</scope>
    <source>
        <strain evidence="3 4">2761</strain>
    </source>
</reference>
<dbReference type="Pfam" id="PF07589">
    <property type="entry name" value="PEP-CTERM"/>
    <property type="match status" value="1"/>
</dbReference>
<evidence type="ECO:0000259" key="2">
    <source>
        <dbReference type="Pfam" id="PF07589"/>
    </source>
</evidence>
<evidence type="ECO:0000313" key="3">
    <source>
        <dbReference type="EMBL" id="MBB4247898.1"/>
    </source>
</evidence>
<dbReference type="NCBIfam" id="TIGR02595">
    <property type="entry name" value="PEP_CTERM"/>
    <property type="match status" value="1"/>
</dbReference>
<comment type="caution">
    <text evidence="3">The sequence shown here is derived from an EMBL/GenBank/DDBJ whole genome shotgun (WGS) entry which is preliminary data.</text>
</comment>
<evidence type="ECO:0000256" key="1">
    <source>
        <dbReference type="SAM" id="SignalP"/>
    </source>
</evidence>
<protein>
    <submittedName>
        <fullName evidence="3">Type II secretory pathway pseudopilin PulG</fullName>
    </submittedName>
</protein>